<evidence type="ECO:0000313" key="8">
    <source>
        <dbReference type="Proteomes" id="UP000317593"/>
    </source>
</evidence>
<name>A0A521CJ22_9BACT</name>
<dbReference type="PANTHER" id="PTHR34653">
    <property type="match status" value="1"/>
</dbReference>
<dbReference type="PANTHER" id="PTHR34653:SF1">
    <property type="entry name" value="FLAGELLAR HOOK-BASAL BODY COMPLEX PROTEIN FLIE"/>
    <property type="match status" value="1"/>
</dbReference>
<keyword evidence="3 4" id="KW-0975">Bacterial flagellum</keyword>
<proteinExistence type="inferred from homology"/>
<evidence type="ECO:0000256" key="4">
    <source>
        <dbReference type="HAMAP-Rule" id="MF_00724"/>
    </source>
</evidence>
<accession>A0A521CJ22</accession>
<dbReference type="GO" id="GO:0071973">
    <property type="term" value="P:bacterial-type flagellum-dependent cell motility"/>
    <property type="evidence" value="ECO:0007669"/>
    <property type="project" value="InterPro"/>
</dbReference>
<protein>
    <recommendedName>
        <fullName evidence="4 5">Flagellar hook-basal body complex protein FliE</fullName>
    </recommendedName>
</protein>
<evidence type="ECO:0000256" key="5">
    <source>
        <dbReference type="NCBIfam" id="TIGR00205"/>
    </source>
</evidence>
<evidence type="ECO:0000256" key="6">
    <source>
        <dbReference type="SAM" id="MobiDB-lite"/>
    </source>
</evidence>
<comment type="similarity">
    <text evidence="2 4">Belongs to the FliE family.</text>
</comment>
<dbReference type="InterPro" id="IPR001624">
    <property type="entry name" value="FliE"/>
</dbReference>
<organism evidence="7 8">
    <name type="scientific">Fodinibius sediminis</name>
    <dbReference type="NCBI Taxonomy" id="1214077"/>
    <lineage>
        <taxon>Bacteria</taxon>
        <taxon>Pseudomonadati</taxon>
        <taxon>Balneolota</taxon>
        <taxon>Balneolia</taxon>
        <taxon>Balneolales</taxon>
        <taxon>Balneolaceae</taxon>
        <taxon>Fodinibius</taxon>
    </lineage>
</organism>
<dbReference type="RefSeq" id="WP_142714108.1">
    <property type="nucleotide sequence ID" value="NZ_FXTH01000006.1"/>
</dbReference>
<dbReference type="HAMAP" id="MF_00724">
    <property type="entry name" value="FliE"/>
    <property type="match status" value="1"/>
</dbReference>
<feature type="compositionally biased region" description="Polar residues" evidence="6">
    <location>
        <begin position="1"/>
        <end position="14"/>
    </location>
</feature>
<reference evidence="7 8" key="1">
    <citation type="submission" date="2017-05" db="EMBL/GenBank/DDBJ databases">
        <authorList>
            <person name="Varghese N."/>
            <person name="Submissions S."/>
        </authorList>
    </citation>
    <scope>NUCLEOTIDE SEQUENCE [LARGE SCALE GENOMIC DNA]</scope>
    <source>
        <strain evidence="7 8">DSM 21194</strain>
    </source>
</reference>
<dbReference type="NCBIfam" id="TIGR00205">
    <property type="entry name" value="fliE"/>
    <property type="match status" value="1"/>
</dbReference>
<evidence type="ECO:0000256" key="2">
    <source>
        <dbReference type="ARBA" id="ARBA00009272"/>
    </source>
</evidence>
<evidence type="ECO:0000256" key="1">
    <source>
        <dbReference type="ARBA" id="ARBA00004117"/>
    </source>
</evidence>
<dbReference type="Proteomes" id="UP000317593">
    <property type="component" value="Unassembled WGS sequence"/>
</dbReference>
<dbReference type="GO" id="GO:0005198">
    <property type="term" value="F:structural molecule activity"/>
    <property type="evidence" value="ECO:0007669"/>
    <property type="project" value="UniProtKB-UniRule"/>
</dbReference>
<keyword evidence="8" id="KW-1185">Reference proteome</keyword>
<gene>
    <name evidence="4" type="primary">fliE</name>
    <name evidence="7" type="ORF">SAMN06265218_106116</name>
</gene>
<keyword evidence="7" id="KW-0966">Cell projection</keyword>
<dbReference type="PRINTS" id="PR01006">
    <property type="entry name" value="FLGHOOKFLIE"/>
</dbReference>
<dbReference type="Pfam" id="PF02049">
    <property type="entry name" value="FliE"/>
    <property type="match status" value="1"/>
</dbReference>
<keyword evidence="7" id="KW-0969">Cilium</keyword>
<feature type="region of interest" description="Disordered" evidence="6">
    <location>
        <begin position="1"/>
        <end position="32"/>
    </location>
</feature>
<dbReference type="GO" id="GO:0003774">
    <property type="term" value="F:cytoskeletal motor activity"/>
    <property type="evidence" value="ECO:0007669"/>
    <property type="project" value="InterPro"/>
</dbReference>
<sequence length="104" mass="11864">MEITPVLSQLQQRAGSEGLSRSRELNTETEEQQTFSDMIQDAINSVDEAQKISDQKTQDLIMGNSDNVHEVMIAMEKAQLSFQLMVEIRNKAVDTYKELSRMQI</sequence>
<dbReference type="EMBL" id="FXTH01000006">
    <property type="protein sequence ID" value="SMO59457.1"/>
    <property type="molecule type" value="Genomic_DNA"/>
</dbReference>
<dbReference type="AlphaFoldDB" id="A0A521CJ22"/>
<dbReference type="OrthoDB" id="285952at2"/>
<dbReference type="GO" id="GO:0009425">
    <property type="term" value="C:bacterial-type flagellum basal body"/>
    <property type="evidence" value="ECO:0007669"/>
    <property type="project" value="UniProtKB-SubCell"/>
</dbReference>
<evidence type="ECO:0000313" key="7">
    <source>
        <dbReference type="EMBL" id="SMO59457.1"/>
    </source>
</evidence>
<evidence type="ECO:0000256" key="3">
    <source>
        <dbReference type="ARBA" id="ARBA00023143"/>
    </source>
</evidence>
<comment type="subcellular location">
    <subcellularLocation>
        <location evidence="1 4">Bacterial flagellum basal body</location>
    </subcellularLocation>
</comment>
<keyword evidence="7" id="KW-0282">Flagellum</keyword>